<gene>
    <name evidence="2" type="ORF">CVLEPA_LOCUS24</name>
</gene>
<evidence type="ECO:0000313" key="2">
    <source>
        <dbReference type="EMBL" id="CAK8670995.1"/>
    </source>
</evidence>
<feature type="compositionally biased region" description="Polar residues" evidence="1">
    <location>
        <begin position="61"/>
        <end position="81"/>
    </location>
</feature>
<comment type="caution">
    <text evidence="2">The sequence shown here is derived from an EMBL/GenBank/DDBJ whole genome shotgun (WGS) entry which is preliminary data.</text>
</comment>
<dbReference type="EMBL" id="CAWYQH010000001">
    <property type="protein sequence ID" value="CAK8670995.1"/>
    <property type="molecule type" value="Genomic_DNA"/>
</dbReference>
<evidence type="ECO:0000313" key="3">
    <source>
        <dbReference type="Proteomes" id="UP001642483"/>
    </source>
</evidence>
<keyword evidence="3" id="KW-1185">Reference proteome</keyword>
<organism evidence="2 3">
    <name type="scientific">Clavelina lepadiformis</name>
    <name type="common">Light-bulb sea squirt</name>
    <name type="synonym">Ascidia lepadiformis</name>
    <dbReference type="NCBI Taxonomy" id="159417"/>
    <lineage>
        <taxon>Eukaryota</taxon>
        <taxon>Metazoa</taxon>
        <taxon>Chordata</taxon>
        <taxon>Tunicata</taxon>
        <taxon>Ascidiacea</taxon>
        <taxon>Aplousobranchia</taxon>
        <taxon>Clavelinidae</taxon>
        <taxon>Clavelina</taxon>
    </lineage>
</organism>
<evidence type="ECO:0000256" key="1">
    <source>
        <dbReference type="SAM" id="MobiDB-lite"/>
    </source>
</evidence>
<protein>
    <submittedName>
        <fullName evidence="2">Uncharacterized protein</fullName>
    </submittedName>
</protein>
<name>A0ABP0EXT7_CLALP</name>
<accession>A0ABP0EXT7</accession>
<proteinExistence type="predicted"/>
<reference evidence="2 3" key="1">
    <citation type="submission" date="2024-02" db="EMBL/GenBank/DDBJ databases">
        <authorList>
            <person name="Daric V."/>
            <person name="Darras S."/>
        </authorList>
    </citation>
    <scope>NUCLEOTIDE SEQUENCE [LARGE SCALE GENOMIC DNA]</scope>
</reference>
<dbReference type="Proteomes" id="UP001642483">
    <property type="component" value="Unassembled WGS sequence"/>
</dbReference>
<sequence>MEPHSNSLVRSNKSYNRQCHKEGYGKLCDRADGGVQLRRTSLTNVEERKSSSEDGPINLTRKASSSSIEPSTYCMSSPSSDVNDKDRSHPSLCSKKRRASTDEFFNPTSSTKPTPNYKFVDDVVKHYENLQQSYKPEIEMEMVENPGWRMILSFSLSCAEHSASSKKMVDFH</sequence>
<feature type="region of interest" description="Disordered" evidence="1">
    <location>
        <begin position="24"/>
        <end position="98"/>
    </location>
</feature>